<name>A0A839DLB8_9PSEU</name>
<gene>
    <name evidence="2" type="ORF">FHX42_000071</name>
</gene>
<sequence length="142" mass="15005">MRLHKRIVATSLALPLLAGLPACGVAQEAQQGVQDAQQGVRQAQQGLQAAQACGKALQLAKFMPNWQDPAQARADAAAKAEEIGRVAERTADQALKQHLRGLQDSVSRVASGEITPQNSAEWTQTKLDKAAKIASVCGRITG</sequence>
<dbReference type="RefSeq" id="WP_182542096.1">
    <property type="nucleotide sequence ID" value="NZ_JACGWZ010000001.1"/>
</dbReference>
<accession>A0A839DLB8</accession>
<keyword evidence="3" id="KW-1185">Reference proteome</keyword>
<feature type="signal peptide" evidence="1">
    <location>
        <begin position="1"/>
        <end position="26"/>
    </location>
</feature>
<keyword evidence="1" id="KW-0732">Signal</keyword>
<comment type="caution">
    <text evidence="2">The sequence shown here is derived from an EMBL/GenBank/DDBJ whole genome shotgun (WGS) entry which is preliminary data.</text>
</comment>
<organism evidence="2 3">
    <name type="scientific">Halosaccharopolyspora lacisalsi</name>
    <dbReference type="NCBI Taxonomy" id="1000566"/>
    <lineage>
        <taxon>Bacteria</taxon>
        <taxon>Bacillati</taxon>
        <taxon>Actinomycetota</taxon>
        <taxon>Actinomycetes</taxon>
        <taxon>Pseudonocardiales</taxon>
        <taxon>Pseudonocardiaceae</taxon>
        <taxon>Halosaccharopolyspora</taxon>
    </lineage>
</organism>
<dbReference type="Proteomes" id="UP000569329">
    <property type="component" value="Unassembled WGS sequence"/>
</dbReference>
<reference evidence="2 3" key="1">
    <citation type="submission" date="2020-07" db="EMBL/GenBank/DDBJ databases">
        <title>Sequencing the genomes of 1000 actinobacteria strains.</title>
        <authorList>
            <person name="Klenk H.-P."/>
        </authorList>
    </citation>
    <scope>NUCLEOTIDE SEQUENCE [LARGE SCALE GENOMIC DNA]</scope>
    <source>
        <strain evidence="2 3">DSM 45975</strain>
    </source>
</reference>
<evidence type="ECO:0000313" key="2">
    <source>
        <dbReference type="EMBL" id="MBA8822742.1"/>
    </source>
</evidence>
<evidence type="ECO:0000313" key="3">
    <source>
        <dbReference type="Proteomes" id="UP000569329"/>
    </source>
</evidence>
<dbReference type="EMBL" id="JACGWZ010000001">
    <property type="protein sequence ID" value="MBA8822742.1"/>
    <property type="molecule type" value="Genomic_DNA"/>
</dbReference>
<evidence type="ECO:0000256" key="1">
    <source>
        <dbReference type="SAM" id="SignalP"/>
    </source>
</evidence>
<feature type="chain" id="PRO_5038534677" evidence="1">
    <location>
        <begin position="27"/>
        <end position="142"/>
    </location>
</feature>
<dbReference type="AlphaFoldDB" id="A0A839DLB8"/>
<proteinExistence type="predicted"/>
<protein>
    <submittedName>
        <fullName evidence="2">Putative KAP-like P-loop ATPase</fullName>
    </submittedName>
</protein>